<sequence length="181" mass="20193">MRRIVTEDDYFEAALDLLVSDGHTSLKVGSLCEALGVTSGSFYGYFSGLPEFVSELISTRFSDRNELLRELAATDLGPEVRLERLRDLACGVQHRAESAIRVWAQHQPEAGSLQRRLDRERAKALVQVLEPLVGSPEAAQRLGKLGMALLVGWQHLQVDASAGDFDRLFDEFERVVLRARP</sequence>
<evidence type="ECO:0000313" key="5">
    <source>
        <dbReference type="Proteomes" id="UP000283644"/>
    </source>
</evidence>
<evidence type="ECO:0000259" key="3">
    <source>
        <dbReference type="PROSITE" id="PS50977"/>
    </source>
</evidence>
<feature type="domain" description="HTH tetR-type" evidence="3">
    <location>
        <begin position="4"/>
        <end position="64"/>
    </location>
</feature>
<dbReference type="RefSeq" id="WP_118929135.1">
    <property type="nucleotide sequence ID" value="NZ_QXGH01000054.1"/>
</dbReference>
<organism evidence="4 5">
    <name type="scientific">Nocardioides immobilis</name>
    <dbReference type="NCBI Taxonomy" id="2049295"/>
    <lineage>
        <taxon>Bacteria</taxon>
        <taxon>Bacillati</taxon>
        <taxon>Actinomycetota</taxon>
        <taxon>Actinomycetes</taxon>
        <taxon>Propionibacteriales</taxon>
        <taxon>Nocardioidaceae</taxon>
        <taxon>Nocardioides</taxon>
    </lineage>
</organism>
<feature type="DNA-binding region" description="H-T-H motif" evidence="2">
    <location>
        <begin position="27"/>
        <end position="46"/>
    </location>
</feature>
<dbReference type="OrthoDB" id="3218408at2"/>
<protein>
    <submittedName>
        <fullName evidence="4">TetR/AcrR family transcriptional regulator</fullName>
    </submittedName>
</protein>
<dbReference type="PROSITE" id="PS50977">
    <property type="entry name" value="HTH_TETR_2"/>
    <property type="match status" value="1"/>
</dbReference>
<dbReference type="Gene3D" id="1.10.357.10">
    <property type="entry name" value="Tetracycline Repressor, domain 2"/>
    <property type="match status" value="1"/>
</dbReference>
<proteinExistence type="predicted"/>
<keyword evidence="1 2" id="KW-0238">DNA-binding</keyword>
<dbReference type="EMBL" id="QXGH01000054">
    <property type="protein sequence ID" value="RHW22823.1"/>
    <property type="molecule type" value="Genomic_DNA"/>
</dbReference>
<dbReference type="Proteomes" id="UP000283644">
    <property type="component" value="Unassembled WGS sequence"/>
</dbReference>
<comment type="caution">
    <text evidence="4">The sequence shown here is derived from an EMBL/GenBank/DDBJ whole genome shotgun (WGS) entry which is preliminary data.</text>
</comment>
<dbReference type="GO" id="GO:0003677">
    <property type="term" value="F:DNA binding"/>
    <property type="evidence" value="ECO:0007669"/>
    <property type="project" value="UniProtKB-UniRule"/>
</dbReference>
<evidence type="ECO:0000256" key="2">
    <source>
        <dbReference type="PROSITE-ProRule" id="PRU00335"/>
    </source>
</evidence>
<name>A0A417XRX8_9ACTN</name>
<keyword evidence="5" id="KW-1185">Reference proteome</keyword>
<dbReference type="InterPro" id="IPR001647">
    <property type="entry name" value="HTH_TetR"/>
</dbReference>
<gene>
    <name evidence="4" type="ORF">D0Z08_30950</name>
</gene>
<evidence type="ECO:0000313" key="4">
    <source>
        <dbReference type="EMBL" id="RHW22823.1"/>
    </source>
</evidence>
<accession>A0A417XRX8</accession>
<dbReference type="InterPro" id="IPR009057">
    <property type="entry name" value="Homeodomain-like_sf"/>
</dbReference>
<dbReference type="AlphaFoldDB" id="A0A417XRX8"/>
<dbReference type="SUPFAM" id="SSF46689">
    <property type="entry name" value="Homeodomain-like"/>
    <property type="match status" value="1"/>
</dbReference>
<reference evidence="4 5" key="1">
    <citation type="submission" date="2018-09" db="EMBL/GenBank/DDBJ databases">
        <title>Genome sequencing of Nocardioides immobilis CCTCC AB 2017083 for comparison to Nocardioides silvaticus.</title>
        <authorList>
            <person name="Li C."/>
            <person name="Wang G."/>
        </authorList>
    </citation>
    <scope>NUCLEOTIDE SEQUENCE [LARGE SCALE GENOMIC DNA]</scope>
    <source>
        <strain evidence="4 5">CCTCC AB 2017083</strain>
    </source>
</reference>
<evidence type="ECO:0000256" key="1">
    <source>
        <dbReference type="ARBA" id="ARBA00023125"/>
    </source>
</evidence>